<dbReference type="AlphaFoldDB" id="H1VER1"/>
<evidence type="ECO:0000256" key="1">
    <source>
        <dbReference type="SAM" id="MobiDB-lite"/>
    </source>
</evidence>
<keyword evidence="2" id="KW-1133">Transmembrane helix</keyword>
<dbReference type="InterPro" id="IPR032880">
    <property type="entry name" value="CSC1/OSCA1-like_N"/>
</dbReference>
<accession>H1VER1</accession>
<dbReference type="eggNOG" id="KOG1134">
    <property type="taxonomic scope" value="Eukaryota"/>
</dbReference>
<reference evidence="5" key="1">
    <citation type="journal article" date="2012" name="Nat. Genet.">
        <title>Lifestyle transitions in plant pathogenic Colletotrichum fungi deciphered by genome and transcriptome analyses.</title>
        <authorList>
            <person name="O'Connell R.J."/>
            <person name="Thon M.R."/>
            <person name="Hacquard S."/>
            <person name="Amyotte S.G."/>
            <person name="Kleemann J."/>
            <person name="Torres M.F."/>
            <person name="Damm U."/>
            <person name="Buiate E.A."/>
            <person name="Epstein L."/>
            <person name="Alkan N."/>
            <person name="Altmueller J."/>
            <person name="Alvarado-Balderrama L."/>
            <person name="Bauser C.A."/>
            <person name="Becker C."/>
            <person name="Birren B.W."/>
            <person name="Chen Z."/>
            <person name="Choi J."/>
            <person name="Crouch J.A."/>
            <person name="Duvick J.P."/>
            <person name="Farman M.A."/>
            <person name="Gan P."/>
            <person name="Heiman D."/>
            <person name="Henrissat B."/>
            <person name="Howard R.J."/>
            <person name="Kabbage M."/>
            <person name="Koch C."/>
            <person name="Kracher B."/>
            <person name="Kubo Y."/>
            <person name="Law A.D."/>
            <person name="Lebrun M.-H."/>
            <person name="Lee Y.-H."/>
            <person name="Miyara I."/>
            <person name="Moore N."/>
            <person name="Neumann U."/>
            <person name="Nordstroem K."/>
            <person name="Panaccione D.G."/>
            <person name="Panstruga R."/>
            <person name="Place M."/>
            <person name="Proctor R.H."/>
            <person name="Prusky D."/>
            <person name="Rech G."/>
            <person name="Reinhardt R."/>
            <person name="Rollins J.A."/>
            <person name="Rounsley S."/>
            <person name="Schardl C.L."/>
            <person name="Schwartz D.C."/>
            <person name="Shenoy N."/>
            <person name="Shirasu K."/>
            <person name="Sikhakolli U.R."/>
            <person name="Stueber K."/>
            <person name="Sukno S.A."/>
            <person name="Sweigard J.A."/>
            <person name="Takano Y."/>
            <person name="Takahara H."/>
            <person name="Trail F."/>
            <person name="van der Does H.C."/>
            <person name="Voll L.M."/>
            <person name="Will I."/>
            <person name="Young S."/>
            <person name="Zeng Q."/>
            <person name="Zhang J."/>
            <person name="Zhou S."/>
            <person name="Dickman M.B."/>
            <person name="Schulze-Lefert P."/>
            <person name="Ver Loren van Themaat E."/>
            <person name="Ma L.-J."/>
            <person name="Vaillancourt L.J."/>
        </authorList>
    </citation>
    <scope>NUCLEOTIDE SEQUENCE [LARGE SCALE GENOMIC DNA]</scope>
    <source>
        <strain evidence="5">IMI 349063</strain>
    </source>
</reference>
<proteinExistence type="predicted"/>
<feature type="compositionally biased region" description="Polar residues" evidence="1">
    <location>
        <begin position="1"/>
        <end position="12"/>
    </location>
</feature>
<feature type="non-terminal residue" evidence="4">
    <location>
        <position position="69"/>
    </location>
</feature>
<dbReference type="VEuPathDB" id="FungiDB:CH63R_14036"/>
<sequence>MSTLDDLQSGQDNRGEALGDESGSSISGLVSTLAVCAPIAGAYLVIFLILRRSQRRFYAPRTYLGSLRE</sequence>
<dbReference type="Pfam" id="PF13967">
    <property type="entry name" value="RSN1_TM"/>
    <property type="match status" value="1"/>
</dbReference>
<keyword evidence="2" id="KW-0812">Transmembrane</keyword>
<feature type="domain" description="CSC1/OSCA1-like N-terminal transmembrane" evidence="3">
    <location>
        <begin position="29"/>
        <end position="65"/>
    </location>
</feature>
<organism evidence="4 5">
    <name type="scientific">Colletotrichum higginsianum (strain IMI 349063)</name>
    <name type="common">Crucifer anthracnose fungus</name>
    <dbReference type="NCBI Taxonomy" id="759273"/>
    <lineage>
        <taxon>Eukaryota</taxon>
        <taxon>Fungi</taxon>
        <taxon>Dikarya</taxon>
        <taxon>Ascomycota</taxon>
        <taxon>Pezizomycotina</taxon>
        <taxon>Sordariomycetes</taxon>
        <taxon>Hypocreomycetidae</taxon>
        <taxon>Glomerellales</taxon>
        <taxon>Glomerellaceae</taxon>
        <taxon>Colletotrichum</taxon>
        <taxon>Colletotrichum destructivum species complex</taxon>
    </lineage>
</organism>
<evidence type="ECO:0000259" key="3">
    <source>
        <dbReference type="Pfam" id="PF13967"/>
    </source>
</evidence>
<dbReference type="EMBL" id="CACQ02003116">
    <property type="protein sequence ID" value="CCF38714.1"/>
    <property type="molecule type" value="Genomic_DNA"/>
</dbReference>
<feature type="region of interest" description="Disordered" evidence="1">
    <location>
        <begin position="1"/>
        <end position="25"/>
    </location>
</feature>
<protein>
    <recommendedName>
        <fullName evidence="3">CSC1/OSCA1-like N-terminal transmembrane domain-containing protein</fullName>
    </recommendedName>
</protein>
<evidence type="ECO:0000313" key="5">
    <source>
        <dbReference type="Proteomes" id="UP000007174"/>
    </source>
</evidence>
<name>H1VER1_COLHI</name>
<dbReference type="Proteomes" id="UP000007174">
    <property type="component" value="Unassembled WGS sequence"/>
</dbReference>
<keyword evidence="2" id="KW-0472">Membrane</keyword>
<gene>
    <name evidence="4" type="ORF">CH063_09742</name>
</gene>
<evidence type="ECO:0000313" key="4">
    <source>
        <dbReference type="EMBL" id="CCF38714.1"/>
    </source>
</evidence>
<feature type="transmembrane region" description="Helical" evidence="2">
    <location>
        <begin position="26"/>
        <end position="50"/>
    </location>
</feature>
<dbReference type="HOGENOM" id="CLU_2782715_0_0_1"/>
<evidence type="ECO:0000256" key="2">
    <source>
        <dbReference type="SAM" id="Phobius"/>
    </source>
</evidence>